<dbReference type="RefSeq" id="WP_091111201.1">
    <property type="nucleotide sequence ID" value="NZ_FOWQ01000005.1"/>
</dbReference>
<proteinExistence type="predicted"/>
<feature type="compositionally biased region" description="Pro residues" evidence="1">
    <location>
        <begin position="28"/>
        <end position="55"/>
    </location>
</feature>
<feature type="compositionally biased region" description="Gly residues" evidence="1">
    <location>
        <begin position="8"/>
        <end position="19"/>
    </location>
</feature>
<evidence type="ECO:0000313" key="2">
    <source>
        <dbReference type="EMBL" id="SFP47374.1"/>
    </source>
</evidence>
<gene>
    <name evidence="2" type="ORF">SAMN05660464_3225</name>
</gene>
<accession>A0A1I5QM56</accession>
<reference evidence="3" key="1">
    <citation type="submission" date="2016-10" db="EMBL/GenBank/DDBJ databases">
        <authorList>
            <person name="Varghese N."/>
            <person name="Submissions S."/>
        </authorList>
    </citation>
    <scope>NUCLEOTIDE SEQUENCE [LARGE SCALE GENOMIC DNA]</scope>
    <source>
        <strain evidence="3">DSM 44208</strain>
    </source>
</reference>
<feature type="region of interest" description="Disordered" evidence="1">
    <location>
        <begin position="1"/>
        <end position="85"/>
    </location>
</feature>
<dbReference type="InterPro" id="IPR002838">
    <property type="entry name" value="AIM24"/>
</dbReference>
<protein>
    <submittedName>
        <fullName evidence="2">Uncharacterized conserved protein, AIM24 family</fullName>
    </submittedName>
</protein>
<sequence length="319" mass="33836">MTYPPGNPYGGQPGPGGNPYGQPQPGYGQPPPGYGQPPPGYGQPPPGYGQPPPGHGQPQPGYGGPPQPAAGPTGTTLNPQTLPDDDNVNPYVFCVSLSGDWFMSKGAMLAYYGNVRFEAVTEYSSVQGWVAARFSSPVYVQDWVVATGHGKVLIGDRGFDLNAYDLDDGNLTIKANNLCAFSPQLELKQSIVPGFVTLIGTGKFIASSNGPVIFVEPPFRADPEALLGWADCPSPSVHHDAQWMTQNIRAMVSGALGRASGEERQYDFTGTGTILLQSSEVAREDPAVLRLVESQTQLLTPSQAGSLGQRLVARAQQQH</sequence>
<dbReference type="SUPFAM" id="SSF51219">
    <property type="entry name" value="TRAP-like"/>
    <property type="match status" value="1"/>
</dbReference>
<evidence type="ECO:0000256" key="1">
    <source>
        <dbReference type="SAM" id="MobiDB-lite"/>
    </source>
</evidence>
<name>A0A1I5QM56_9ACTN</name>
<dbReference type="PANTHER" id="PTHR38074">
    <property type="entry name" value="ALTERED INHERITANCE OF MITOCHONDRIA PROTEIN 24, MITOCHONDRIAL"/>
    <property type="match status" value="1"/>
</dbReference>
<organism evidence="2 3">
    <name type="scientific">Geodermatophilus dictyosporus</name>
    <dbReference type="NCBI Taxonomy" id="1523247"/>
    <lineage>
        <taxon>Bacteria</taxon>
        <taxon>Bacillati</taxon>
        <taxon>Actinomycetota</taxon>
        <taxon>Actinomycetes</taxon>
        <taxon>Geodermatophilales</taxon>
        <taxon>Geodermatophilaceae</taxon>
        <taxon>Geodermatophilus</taxon>
    </lineage>
</organism>
<dbReference type="PANTHER" id="PTHR38074:SF1">
    <property type="entry name" value="ALTERED INHERITANCE OF MITOCHONDRIA PROTEIN 24, MITOCHONDRIAL"/>
    <property type="match status" value="1"/>
</dbReference>
<evidence type="ECO:0000313" key="3">
    <source>
        <dbReference type="Proteomes" id="UP000198857"/>
    </source>
</evidence>
<dbReference type="InterPro" id="IPR036983">
    <property type="entry name" value="AIM24_sf"/>
</dbReference>
<dbReference type="Pfam" id="PF01987">
    <property type="entry name" value="AIM24"/>
    <property type="match status" value="1"/>
</dbReference>
<dbReference type="STRING" id="1523247.SAMN05660464_3225"/>
<dbReference type="InterPro" id="IPR016031">
    <property type="entry name" value="Trp_RNA-bd_attenuator-like_dom"/>
</dbReference>
<dbReference type="Proteomes" id="UP000198857">
    <property type="component" value="Unassembled WGS sequence"/>
</dbReference>
<dbReference type="AlphaFoldDB" id="A0A1I5QM56"/>
<dbReference type="OrthoDB" id="3459791at2"/>
<keyword evidence="3" id="KW-1185">Reference proteome</keyword>
<dbReference type="EMBL" id="FOWQ01000005">
    <property type="protein sequence ID" value="SFP47374.1"/>
    <property type="molecule type" value="Genomic_DNA"/>
</dbReference>
<dbReference type="Gene3D" id="3.60.160.10">
    <property type="entry name" value="Mitochondrial biogenesis AIM24"/>
    <property type="match status" value="2"/>
</dbReference>